<name>A0A850QMW5_9BURK</name>
<dbReference type="Proteomes" id="UP000588051">
    <property type="component" value="Unassembled WGS sequence"/>
</dbReference>
<feature type="signal peptide" evidence="1">
    <location>
        <begin position="1"/>
        <end position="28"/>
    </location>
</feature>
<feature type="chain" id="PRO_5032630072" evidence="1">
    <location>
        <begin position="29"/>
        <end position="446"/>
    </location>
</feature>
<accession>A0A850QMW5</accession>
<keyword evidence="1" id="KW-0732">Signal</keyword>
<proteinExistence type="predicted"/>
<gene>
    <name evidence="2" type="ORF">HV832_14235</name>
</gene>
<evidence type="ECO:0000313" key="3">
    <source>
        <dbReference type="Proteomes" id="UP000588051"/>
    </source>
</evidence>
<protein>
    <submittedName>
        <fullName evidence="2">Uncharacterized protein</fullName>
    </submittedName>
</protein>
<dbReference type="RefSeq" id="WP_176804520.1">
    <property type="nucleotide sequence ID" value="NZ_JABXYJ010000008.1"/>
</dbReference>
<evidence type="ECO:0000256" key="1">
    <source>
        <dbReference type="SAM" id="SignalP"/>
    </source>
</evidence>
<organism evidence="2 3">
    <name type="scientific">Undibacterium oligocarboniphilum</name>
    <dbReference type="NCBI Taxonomy" id="666702"/>
    <lineage>
        <taxon>Bacteria</taxon>
        <taxon>Pseudomonadati</taxon>
        <taxon>Pseudomonadota</taxon>
        <taxon>Betaproteobacteria</taxon>
        <taxon>Burkholderiales</taxon>
        <taxon>Oxalobacteraceae</taxon>
        <taxon>Undibacterium</taxon>
    </lineage>
</organism>
<dbReference type="AlphaFoldDB" id="A0A850QMW5"/>
<dbReference type="EMBL" id="JABXYJ010000008">
    <property type="protein sequence ID" value="NVO78985.1"/>
    <property type="molecule type" value="Genomic_DNA"/>
</dbReference>
<sequence length="446" mass="49293">MKLKILKGNQMFKCIVPVLFLFTSSAYAMDANDPYDFNYVVNGKNNRPMNVFNDGDTTYIQPKDQQLLFIDKYPVNMRGPYYTIKGVPDVIEGYTGGDAFRIVWQGATKQTIANEQNRANGDLAAKTFSGTFGRIAFLNGLPPDVAINNALPGQLQLREALKALAPHGWSGSADRGINTTQTVAINSQKGESWVVVLDRLMTASSSWLEMDSNSKTLYLREAPPKGFSIVLENQSQDRTTANVTVGELPEVADATSKASQVNSLADTDRVLDTVHVKEIAQSNGQTAIILSNSSDHIEIMDLNRKTTVQPSKVSTVEYRIPILENFEIRNQSGNAVEVKRVFNHVPQVKLNNQLGLRKVEEQNGKTIFSFAHQLPEVKFINAMSQSNNCVWVKNECTISAVSPEWKISTPQSATLVEVVDQGVYLWRIASSNPGSISKASPESEKR</sequence>
<comment type="caution">
    <text evidence="2">The sequence shown here is derived from an EMBL/GenBank/DDBJ whole genome shotgun (WGS) entry which is preliminary data.</text>
</comment>
<evidence type="ECO:0000313" key="2">
    <source>
        <dbReference type="EMBL" id="NVO78985.1"/>
    </source>
</evidence>
<reference evidence="2 3" key="1">
    <citation type="submission" date="2020-06" db="EMBL/GenBank/DDBJ databases">
        <authorList>
            <person name="Qiu C."/>
            <person name="Liu Z."/>
        </authorList>
    </citation>
    <scope>NUCLEOTIDE SEQUENCE [LARGE SCALE GENOMIC DNA]</scope>
    <source>
        <strain evidence="2 3">EM 1</strain>
    </source>
</reference>
<keyword evidence="3" id="KW-1185">Reference proteome</keyword>